<name>A0ABS4IS69_9BACL</name>
<accession>A0ABS4IS69</accession>
<comment type="caution">
    <text evidence="1">The sequence shown here is derived from an EMBL/GenBank/DDBJ whole genome shotgun (WGS) entry which is preliminary data.</text>
</comment>
<reference evidence="1 2" key="1">
    <citation type="submission" date="2021-03" db="EMBL/GenBank/DDBJ databases">
        <title>Genomic Encyclopedia of Type Strains, Phase IV (KMG-IV): sequencing the most valuable type-strain genomes for metagenomic binning, comparative biology and taxonomic classification.</title>
        <authorList>
            <person name="Goeker M."/>
        </authorList>
    </citation>
    <scope>NUCLEOTIDE SEQUENCE [LARGE SCALE GENOMIC DNA]</scope>
    <source>
        <strain evidence="1 2">DSM 26048</strain>
    </source>
</reference>
<proteinExistence type="predicted"/>
<evidence type="ECO:0000313" key="2">
    <source>
        <dbReference type="Proteomes" id="UP001519287"/>
    </source>
</evidence>
<evidence type="ECO:0000313" key="1">
    <source>
        <dbReference type="EMBL" id="MBP1989429.1"/>
    </source>
</evidence>
<dbReference type="Pfam" id="PF10903">
    <property type="entry name" value="DUF2691"/>
    <property type="match status" value="1"/>
</dbReference>
<evidence type="ECO:0008006" key="3">
    <source>
        <dbReference type="Google" id="ProtNLM"/>
    </source>
</evidence>
<sequence>MNRGIAFEIPNEYGSFLGDILKPFDTKDFNWQLGREEAYIILEGEIGNNLFAEDISTIEGTVLKNLLVNNTYYIIFADLQAYPKGHTISKMETYEEFTQSECELVLLVADSCYSTLYCKNKGKLELLFNHAHDCGFIDVQYITDENDTRTRLSV</sequence>
<dbReference type="EMBL" id="JAGGLB010000002">
    <property type="protein sequence ID" value="MBP1989429.1"/>
    <property type="molecule type" value="Genomic_DNA"/>
</dbReference>
<protein>
    <recommendedName>
        <fullName evidence="3">DUF2691 family protein</fullName>
    </recommendedName>
</protein>
<dbReference type="Proteomes" id="UP001519287">
    <property type="component" value="Unassembled WGS sequence"/>
</dbReference>
<dbReference type="RefSeq" id="WP_209970239.1">
    <property type="nucleotide sequence ID" value="NZ_JAGGLB010000002.1"/>
</dbReference>
<dbReference type="InterPro" id="IPR020216">
    <property type="entry name" value="Uncharacterised_YncE"/>
</dbReference>
<keyword evidence="2" id="KW-1185">Reference proteome</keyword>
<gene>
    <name evidence="1" type="ORF">J2Z66_001024</name>
</gene>
<organism evidence="1 2">
    <name type="scientific">Paenibacillus eucommiae</name>
    <dbReference type="NCBI Taxonomy" id="1355755"/>
    <lineage>
        <taxon>Bacteria</taxon>
        <taxon>Bacillati</taxon>
        <taxon>Bacillota</taxon>
        <taxon>Bacilli</taxon>
        <taxon>Bacillales</taxon>
        <taxon>Paenibacillaceae</taxon>
        <taxon>Paenibacillus</taxon>
    </lineage>
</organism>